<keyword evidence="5" id="KW-0479">Metal-binding</keyword>
<evidence type="ECO:0000313" key="9">
    <source>
        <dbReference type="EMBL" id="PQO25673.1"/>
    </source>
</evidence>
<evidence type="ECO:0000256" key="4">
    <source>
        <dbReference type="ARBA" id="ARBA00012574"/>
    </source>
</evidence>
<dbReference type="Gene3D" id="3.40.350.10">
    <property type="entry name" value="Creatinase/prolidase N-terminal domain"/>
    <property type="match status" value="1"/>
</dbReference>
<dbReference type="Pfam" id="PF05195">
    <property type="entry name" value="AMP_N"/>
    <property type="match status" value="1"/>
</dbReference>
<dbReference type="SUPFAM" id="SSF53092">
    <property type="entry name" value="Creatinase/prolidase N-terminal domain"/>
    <property type="match status" value="1"/>
</dbReference>
<dbReference type="SMART" id="SM01011">
    <property type="entry name" value="AMP_N"/>
    <property type="match status" value="1"/>
</dbReference>
<dbReference type="Gene3D" id="3.90.230.10">
    <property type="entry name" value="Creatinase/methionine aminopeptidase superfamily"/>
    <property type="match status" value="1"/>
</dbReference>
<feature type="domain" description="Aminopeptidase P N-terminal" evidence="8">
    <location>
        <begin position="6"/>
        <end position="142"/>
    </location>
</feature>
<dbReference type="EC" id="3.4.11.9" evidence="4"/>
<dbReference type="Proteomes" id="UP000240009">
    <property type="component" value="Unassembled WGS sequence"/>
</dbReference>
<dbReference type="InterPro" id="IPR036005">
    <property type="entry name" value="Creatinase/aminopeptidase-like"/>
</dbReference>
<dbReference type="Pfam" id="PF00557">
    <property type="entry name" value="Peptidase_M24"/>
    <property type="match status" value="1"/>
</dbReference>
<dbReference type="RefSeq" id="WP_105358297.1">
    <property type="nucleotide sequence ID" value="NZ_PUIA01000074.1"/>
</dbReference>
<evidence type="ECO:0000259" key="8">
    <source>
        <dbReference type="SMART" id="SM01011"/>
    </source>
</evidence>
<dbReference type="OrthoDB" id="9806388at2"/>
<comment type="caution">
    <text evidence="9">The sequence shown here is derived from an EMBL/GenBank/DDBJ whole genome shotgun (WGS) entry which is preliminary data.</text>
</comment>
<gene>
    <name evidence="9" type="ORF">C5Y96_22905</name>
</gene>
<keyword evidence="9" id="KW-0031">Aminopeptidase</keyword>
<comment type="similarity">
    <text evidence="3">Belongs to the peptidase M24B family.</text>
</comment>
<dbReference type="PANTHER" id="PTHR43226">
    <property type="entry name" value="XAA-PRO AMINOPEPTIDASE 3"/>
    <property type="match status" value="1"/>
</dbReference>
<protein>
    <recommendedName>
        <fullName evidence="4">Xaa-Pro aminopeptidase</fullName>
        <ecNumber evidence="4">3.4.11.9</ecNumber>
    </recommendedName>
</protein>
<dbReference type="InterPro" id="IPR029149">
    <property type="entry name" value="Creatin/AminoP/Spt16_N"/>
</dbReference>
<dbReference type="PANTHER" id="PTHR43226:SF4">
    <property type="entry name" value="XAA-PRO AMINOPEPTIDASE 3"/>
    <property type="match status" value="1"/>
</dbReference>
<accession>A0A2S8F0L1</accession>
<evidence type="ECO:0000256" key="7">
    <source>
        <dbReference type="ARBA" id="ARBA00023211"/>
    </source>
</evidence>
<dbReference type="InterPro" id="IPR000994">
    <property type="entry name" value="Pept_M24"/>
</dbReference>
<dbReference type="AlphaFoldDB" id="A0A2S8F0L1"/>
<dbReference type="InterPro" id="IPR007865">
    <property type="entry name" value="Aminopep_P_N"/>
</dbReference>
<dbReference type="GO" id="GO:0070006">
    <property type="term" value="F:metalloaminopeptidase activity"/>
    <property type="evidence" value="ECO:0007669"/>
    <property type="project" value="InterPro"/>
</dbReference>
<dbReference type="SUPFAM" id="SSF55920">
    <property type="entry name" value="Creatinase/aminopeptidase"/>
    <property type="match status" value="1"/>
</dbReference>
<comment type="catalytic activity">
    <reaction evidence="1">
        <text>Release of any N-terminal amino acid, including proline, that is linked to proline, even from a dipeptide or tripeptide.</text>
        <dbReference type="EC" id="3.4.11.9"/>
    </reaction>
</comment>
<proteinExistence type="inferred from homology"/>
<evidence type="ECO:0000313" key="10">
    <source>
        <dbReference type="Proteomes" id="UP000240009"/>
    </source>
</evidence>
<dbReference type="InterPro" id="IPR052433">
    <property type="entry name" value="X-Pro_dipept-like"/>
</dbReference>
<evidence type="ECO:0000256" key="5">
    <source>
        <dbReference type="ARBA" id="ARBA00022723"/>
    </source>
</evidence>
<evidence type="ECO:0000256" key="3">
    <source>
        <dbReference type="ARBA" id="ARBA00008766"/>
    </source>
</evidence>
<keyword evidence="7" id="KW-0464">Manganese</keyword>
<dbReference type="GO" id="GO:0006508">
    <property type="term" value="P:proteolysis"/>
    <property type="evidence" value="ECO:0007669"/>
    <property type="project" value="TreeGrafter"/>
</dbReference>
<dbReference type="EMBL" id="PUIA01000074">
    <property type="protein sequence ID" value="PQO25673.1"/>
    <property type="molecule type" value="Genomic_DNA"/>
</dbReference>
<keyword evidence="9" id="KW-0645">Protease</keyword>
<keyword evidence="6" id="KW-0378">Hydrolase</keyword>
<organism evidence="9 10">
    <name type="scientific">Blastopirellula marina</name>
    <dbReference type="NCBI Taxonomy" id="124"/>
    <lineage>
        <taxon>Bacteria</taxon>
        <taxon>Pseudomonadati</taxon>
        <taxon>Planctomycetota</taxon>
        <taxon>Planctomycetia</taxon>
        <taxon>Pirellulales</taxon>
        <taxon>Pirellulaceae</taxon>
        <taxon>Blastopirellula</taxon>
    </lineage>
</organism>
<sequence length="433" mass="48841">MRHQALDSKLFIDNRAKLTSLLPKNSLAVVNANDVLPTNADGSLKLVPNADLFYLSGIEQEESILMLYPDAFEPKNREVLFLREPTELLQIWEGTKLTQERATEISGIPTVKWLKDFPLALRDAMLSADEVFLNSNEHRRAAVTVETRDERFVEQCKRDYPLHTYRRLAPLLHKLRAVKSDLEVDLIKKAIEITDKGFHRLLHFLKPGVTEFEIEAELIHEYTRNRGAFAYTPIVASGKNACGLHYIDNDQVCQDGDLVLVDTGSNYGNYNSDLTRTVPVNGKFTKRQRDVYDAVLRVMRASIAGAVVGKAHRDWQHEAQLMMNDELLGLGLITKEQIAEHTREKPACKKYFMHGLGHPMGLDVHDVAPLDAPFAPGWVLTVEPGIYLPDEGFAVRLENDILITEDGPVDLMKDIPVEADHIESIMQEATAAR</sequence>
<name>A0A2S8F0L1_9BACT</name>
<reference evidence="9 10" key="1">
    <citation type="submission" date="2018-02" db="EMBL/GenBank/DDBJ databases">
        <title>Comparative genomes isolates from brazilian mangrove.</title>
        <authorList>
            <person name="Araujo J.E."/>
            <person name="Taketani R.G."/>
            <person name="Silva M.C.P."/>
            <person name="Loureco M.V."/>
            <person name="Andreote F.D."/>
        </authorList>
    </citation>
    <scope>NUCLEOTIDE SEQUENCE [LARGE SCALE GENOMIC DNA]</scope>
    <source>
        <strain evidence="9 10">HEX-2 MGV</strain>
    </source>
</reference>
<evidence type="ECO:0000256" key="1">
    <source>
        <dbReference type="ARBA" id="ARBA00001424"/>
    </source>
</evidence>
<dbReference type="GO" id="GO:0030145">
    <property type="term" value="F:manganese ion binding"/>
    <property type="evidence" value="ECO:0007669"/>
    <property type="project" value="InterPro"/>
</dbReference>
<comment type="cofactor">
    <cofactor evidence="2">
        <name>Mn(2+)</name>
        <dbReference type="ChEBI" id="CHEBI:29035"/>
    </cofactor>
</comment>
<evidence type="ECO:0000256" key="6">
    <source>
        <dbReference type="ARBA" id="ARBA00022801"/>
    </source>
</evidence>
<evidence type="ECO:0000256" key="2">
    <source>
        <dbReference type="ARBA" id="ARBA00001936"/>
    </source>
</evidence>